<evidence type="ECO:0000256" key="2">
    <source>
        <dbReference type="ARBA" id="ARBA00023125"/>
    </source>
</evidence>
<dbReference type="PROSITE" id="PS50937">
    <property type="entry name" value="HTH_MERR_2"/>
    <property type="match status" value="1"/>
</dbReference>
<keyword evidence="4" id="KW-0175">Coiled coil</keyword>
<keyword evidence="2 6" id="KW-0238">DNA-binding</keyword>
<dbReference type="Pfam" id="PF13411">
    <property type="entry name" value="MerR_1"/>
    <property type="match status" value="1"/>
</dbReference>
<dbReference type="RefSeq" id="WP_307393918.1">
    <property type="nucleotide sequence ID" value="NZ_BAAADK010000032.1"/>
</dbReference>
<keyword evidence="1" id="KW-0805">Transcription regulation</keyword>
<keyword evidence="3" id="KW-0804">Transcription</keyword>
<sequence length="152" mass="18057">MQISALSQKTGVSLRSLRYYEEKGLITPIRKENGYREYSEADVKWVETIQLFLSIGTTTEEIARYFDCVATTENPELHSSLIIKFYQTKLLNVRKQIEFLQQAEHQIEDRLHHWMHKHEPMKDFDKDPPDQIEKVKHLLNEEVQGWNTPDKQ</sequence>
<organism evidence="6 7">
    <name type="scientific">Caldalkalibacillus horti</name>
    <dbReference type="NCBI Taxonomy" id="77523"/>
    <lineage>
        <taxon>Bacteria</taxon>
        <taxon>Bacillati</taxon>
        <taxon>Bacillota</taxon>
        <taxon>Bacilli</taxon>
        <taxon>Bacillales</taxon>
        <taxon>Bacillaceae</taxon>
        <taxon>Caldalkalibacillus</taxon>
    </lineage>
</organism>
<keyword evidence="7" id="KW-1185">Reference proteome</keyword>
<dbReference type="Gene3D" id="1.10.1660.10">
    <property type="match status" value="1"/>
</dbReference>
<gene>
    <name evidence="6" type="ORF">J2S11_001772</name>
</gene>
<dbReference type="InterPro" id="IPR009061">
    <property type="entry name" value="DNA-bd_dom_put_sf"/>
</dbReference>
<protein>
    <submittedName>
        <fullName evidence="6">DNA-binding transcriptional MerR regulator</fullName>
    </submittedName>
</protein>
<evidence type="ECO:0000259" key="5">
    <source>
        <dbReference type="PROSITE" id="PS50937"/>
    </source>
</evidence>
<proteinExistence type="predicted"/>
<dbReference type="PANTHER" id="PTHR30204">
    <property type="entry name" value="REDOX-CYCLING DRUG-SENSING TRANSCRIPTIONAL ACTIVATOR SOXR"/>
    <property type="match status" value="1"/>
</dbReference>
<dbReference type="InterPro" id="IPR047057">
    <property type="entry name" value="MerR_fam"/>
</dbReference>
<dbReference type="SUPFAM" id="SSF46955">
    <property type="entry name" value="Putative DNA-binding domain"/>
    <property type="match status" value="1"/>
</dbReference>
<dbReference type="InterPro" id="IPR000551">
    <property type="entry name" value="MerR-type_HTH_dom"/>
</dbReference>
<dbReference type="GO" id="GO:0003677">
    <property type="term" value="F:DNA binding"/>
    <property type="evidence" value="ECO:0007669"/>
    <property type="project" value="UniProtKB-KW"/>
</dbReference>
<dbReference type="Proteomes" id="UP001235840">
    <property type="component" value="Unassembled WGS sequence"/>
</dbReference>
<evidence type="ECO:0000313" key="6">
    <source>
        <dbReference type="EMBL" id="MDQ0165871.1"/>
    </source>
</evidence>
<accession>A0ABT9VY12</accession>
<feature type="domain" description="HTH merR-type" evidence="5">
    <location>
        <begin position="1"/>
        <end position="68"/>
    </location>
</feature>
<name>A0ABT9VY12_9BACI</name>
<dbReference type="EMBL" id="JAUSTY010000006">
    <property type="protein sequence ID" value="MDQ0165871.1"/>
    <property type="molecule type" value="Genomic_DNA"/>
</dbReference>
<dbReference type="PRINTS" id="PR00040">
    <property type="entry name" value="HTHMERR"/>
</dbReference>
<evidence type="ECO:0000313" key="7">
    <source>
        <dbReference type="Proteomes" id="UP001235840"/>
    </source>
</evidence>
<evidence type="ECO:0000256" key="3">
    <source>
        <dbReference type="ARBA" id="ARBA00023163"/>
    </source>
</evidence>
<dbReference type="SMART" id="SM00422">
    <property type="entry name" value="HTH_MERR"/>
    <property type="match status" value="1"/>
</dbReference>
<dbReference type="PROSITE" id="PS00552">
    <property type="entry name" value="HTH_MERR_1"/>
    <property type="match status" value="1"/>
</dbReference>
<reference evidence="6 7" key="1">
    <citation type="submission" date="2023-07" db="EMBL/GenBank/DDBJ databases">
        <title>Genomic Encyclopedia of Type Strains, Phase IV (KMG-IV): sequencing the most valuable type-strain genomes for metagenomic binning, comparative biology and taxonomic classification.</title>
        <authorList>
            <person name="Goeker M."/>
        </authorList>
    </citation>
    <scope>NUCLEOTIDE SEQUENCE [LARGE SCALE GENOMIC DNA]</scope>
    <source>
        <strain evidence="6 7">DSM 12751</strain>
    </source>
</reference>
<evidence type="ECO:0000256" key="4">
    <source>
        <dbReference type="SAM" id="Coils"/>
    </source>
</evidence>
<comment type="caution">
    <text evidence="6">The sequence shown here is derived from an EMBL/GenBank/DDBJ whole genome shotgun (WGS) entry which is preliminary data.</text>
</comment>
<dbReference type="PANTHER" id="PTHR30204:SF94">
    <property type="entry name" value="HEAVY METAL-DEPENDENT TRANSCRIPTIONAL REGULATOR HI_0293-RELATED"/>
    <property type="match status" value="1"/>
</dbReference>
<feature type="coiled-coil region" evidence="4">
    <location>
        <begin position="83"/>
        <end position="110"/>
    </location>
</feature>
<evidence type="ECO:0000256" key="1">
    <source>
        <dbReference type="ARBA" id="ARBA00023015"/>
    </source>
</evidence>